<evidence type="ECO:0000313" key="2">
    <source>
        <dbReference type="EMBL" id="CAF1610008.1"/>
    </source>
</evidence>
<gene>
    <name evidence="2" type="ORF">XAT740_LOCUS48785</name>
</gene>
<keyword evidence="3" id="KW-1185">Reference proteome</keyword>
<feature type="compositionally biased region" description="Polar residues" evidence="1">
    <location>
        <begin position="230"/>
        <end position="254"/>
    </location>
</feature>
<evidence type="ECO:0000313" key="3">
    <source>
        <dbReference type="Proteomes" id="UP000663828"/>
    </source>
</evidence>
<feature type="region of interest" description="Disordered" evidence="1">
    <location>
        <begin position="151"/>
        <end position="254"/>
    </location>
</feature>
<comment type="caution">
    <text evidence="2">The sequence shown here is derived from an EMBL/GenBank/DDBJ whole genome shotgun (WGS) entry which is preliminary data.</text>
</comment>
<accession>A0A816BJA4</accession>
<feature type="region of interest" description="Disordered" evidence="1">
    <location>
        <begin position="273"/>
        <end position="329"/>
    </location>
</feature>
<sequence length="363" mass="41219">YHQENGYADPPRVSQRRQQSSQVCRSTSEVNISHIDNKNDSNSTNPRRSSIKSPGSKISRSDSPSVRFECHRCGEGLKVADYQNHQSNCIQNRSNRDRAQKLPGHQNNNTGHSAYEYVDKSSRSYDEEGRSTLHTLKNNRLLARRANCHSHIENTRGDDEQSSTNNEPNRSQESHPEQSFSKLTAMRLARRQRRCQDPNSILPTCNRQTRVPSTIQSSSLPTRSRRDLGSSGNSDVYQSTISLSTTRDTQESLSCSRSTSLYTEYFTTCSANKSAYDRKSRRTHSTRPSVPDIYTLVTTANRSDRSKSAPPVRPRTNVPSKSNSRRAGKIQLRPLSVSCADDIEYDRSVDFTRSYERLPPIRR</sequence>
<evidence type="ECO:0000256" key="1">
    <source>
        <dbReference type="SAM" id="MobiDB-lite"/>
    </source>
</evidence>
<organism evidence="2 3">
    <name type="scientific">Adineta ricciae</name>
    <name type="common">Rotifer</name>
    <dbReference type="NCBI Taxonomy" id="249248"/>
    <lineage>
        <taxon>Eukaryota</taxon>
        <taxon>Metazoa</taxon>
        <taxon>Spiralia</taxon>
        <taxon>Gnathifera</taxon>
        <taxon>Rotifera</taxon>
        <taxon>Eurotatoria</taxon>
        <taxon>Bdelloidea</taxon>
        <taxon>Adinetida</taxon>
        <taxon>Adinetidae</taxon>
        <taxon>Adineta</taxon>
    </lineage>
</organism>
<feature type="compositionally biased region" description="Polar residues" evidence="1">
    <location>
        <begin position="197"/>
        <end position="222"/>
    </location>
</feature>
<feature type="region of interest" description="Disordered" evidence="1">
    <location>
        <begin position="1"/>
        <end position="65"/>
    </location>
</feature>
<dbReference type="EMBL" id="CAJNOR010007070">
    <property type="protein sequence ID" value="CAF1610008.1"/>
    <property type="molecule type" value="Genomic_DNA"/>
</dbReference>
<feature type="non-terminal residue" evidence="2">
    <location>
        <position position="1"/>
    </location>
</feature>
<protein>
    <submittedName>
        <fullName evidence="2">Uncharacterized protein</fullName>
    </submittedName>
</protein>
<reference evidence="2" key="1">
    <citation type="submission" date="2021-02" db="EMBL/GenBank/DDBJ databases">
        <authorList>
            <person name="Nowell W R."/>
        </authorList>
    </citation>
    <scope>NUCLEOTIDE SEQUENCE</scope>
</reference>
<feature type="compositionally biased region" description="Low complexity" evidence="1">
    <location>
        <begin position="12"/>
        <end position="26"/>
    </location>
</feature>
<feature type="compositionally biased region" description="Polar residues" evidence="1">
    <location>
        <begin position="40"/>
        <end position="64"/>
    </location>
</feature>
<dbReference type="AlphaFoldDB" id="A0A816BJA4"/>
<name>A0A816BJA4_ADIRI</name>
<dbReference type="Proteomes" id="UP000663828">
    <property type="component" value="Unassembled WGS sequence"/>
</dbReference>
<proteinExistence type="predicted"/>